<evidence type="ECO:0000313" key="3">
    <source>
        <dbReference type="Proteomes" id="UP000320055"/>
    </source>
</evidence>
<dbReference type="AlphaFoldDB" id="A0A563W1X8"/>
<dbReference type="RefSeq" id="WP_144876093.1">
    <property type="nucleotide sequence ID" value="NZ_LR214367.1"/>
</dbReference>
<reference evidence="2 3" key="1">
    <citation type="submission" date="2019-01" db="EMBL/GenBank/DDBJ databases">
        <authorList>
            <person name="Brito A."/>
        </authorList>
    </citation>
    <scope>NUCLEOTIDE SEQUENCE [LARGE SCALE GENOMIC DNA]</scope>
    <source>
        <strain evidence="2">1</strain>
    </source>
</reference>
<gene>
    <name evidence="2" type="ORF">H1P_6340017</name>
</gene>
<organism evidence="2 3">
    <name type="scientific">Hyella patelloides LEGE 07179</name>
    <dbReference type="NCBI Taxonomy" id="945734"/>
    <lineage>
        <taxon>Bacteria</taxon>
        <taxon>Bacillati</taxon>
        <taxon>Cyanobacteriota</taxon>
        <taxon>Cyanophyceae</taxon>
        <taxon>Pleurocapsales</taxon>
        <taxon>Hyellaceae</taxon>
        <taxon>Hyella</taxon>
    </lineage>
</organism>
<dbReference type="EMBL" id="CAACVJ010000595">
    <property type="protein sequence ID" value="VEP17688.1"/>
    <property type="molecule type" value="Genomic_DNA"/>
</dbReference>
<accession>A0A563W1X8</accession>
<protein>
    <submittedName>
        <fullName evidence="2">Uncharacterized protein</fullName>
    </submittedName>
</protein>
<evidence type="ECO:0000313" key="2">
    <source>
        <dbReference type="EMBL" id="VEP17688.1"/>
    </source>
</evidence>
<proteinExistence type="predicted"/>
<dbReference type="OrthoDB" id="488697at2"/>
<dbReference type="Proteomes" id="UP000320055">
    <property type="component" value="Unassembled WGS sequence"/>
</dbReference>
<keyword evidence="3" id="KW-1185">Reference proteome</keyword>
<name>A0A563W1X8_9CYAN</name>
<sequence length="59" mass="6900">MPNPNPSPETRFRSDRSEPLTSKVTVRLTDTMFQELQTQENYREFIRQAIAEKLQSKSA</sequence>
<evidence type="ECO:0000256" key="1">
    <source>
        <dbReference type="SAM" id="MobiDB-lite"/>
    </source>
</evidence>
<feature type="region of interest" description="Disordered" evidence="1">
    <location>
        <begin position="1"/>
        <end position="23"/>
    </location>
</feature>